<gene>
    <name evidence="1" type="ORF">JG559_05030</name>
</gene>
<name>A0A974S6I7_ENTFL</name>
<dbReference type="AlphaFoldDB" id="A0A974S6I7"/>
<dbReference type="EMBL" id="CP068242">
    <property type="protein sequence ID" value="QQV79644.1"/>
    <property type="molecule type" value="Genomic_DNA"/>
</dbReference>
<accession>A0A974S6I7</accession>
<proteinExistence type="predicted"/>
<organism evidence="1">
    <name type="scientific">Enterococcus faecalis</name>
    <name type="common">Streptococcus faecalis</name>
    <dbReference type="NCBI Taxonomy" id="1351"/>
    <lineage>
        <taxon>Bacteria</taxon>
        <taxon>Bacillati</taxon>
        <taxon>Bacillota</taxon>
        <taxon>Bacilli</taxon>
        <taxon>Lactobacillales</taxon>
        <taxon>Enterococcaceae</taxon>
        <taxon>Enterococcus</taxon>
    </lineage>
</organism>
<protein>
    <submittedName>
        <fullName evidence="1">Uncharacterized protein</fullName>
    </submittedName>
</protein>
<sequence length="85" mass="10283">MCMRFLFRWIHKNERSAERNGVQSGEQFIDKKKEKTEKQLSVGWVFRYWLAWHLSYLVCFINQWSAKPMSRPKRNIFMVLLSGLA</sequence>
<evidence type="ECO:0000313" key="1">
    <source>
        <dbReference type="EMBL" id="QQV79644.1"/>
    </source>
</evidence>
<reference evidence="1" key="1">
    <citation type="submission" date="2021-01" db="EMBL/GenBank/DDBJ databases">
        <title>Enterococcus.</title>
        <authorList>
            <person name="Du X."/>
            <person name="Wang N."/>
        </authorList>
    </citation>
    <scope>NUCLEOTIDE SEQUENCE [LARGE SCALE GENOMIC DNA]</scope>
    <source>
        <strain evidence="1">T90-2</strain>
    </source>
</reference>